<evidence type="ECO:0000313" key="2">
    <source>
        <dbReference type="EMBL" id="RSM19480.1"/>
    </source>
</evidence>
<evidence type="ECO:0008006" key="4">
    <source>
        <dbReference type="Google" id="ProtNLM"/>
    </source>
</evidence>
<accession>A0A428UYZ4</accession>
<dbReference type="Proteomes" id="UP000288429">
    <property type="component" value="Unassembled WGS sequence"/>
</dbReference>
<evidence type="ECO:0000256" key="1">
    <source>
        <dbReference type="SAM" id="SignalP"/>
    </source>
</evidence>
<evidence type="ECO:0000313" key="3">
    <source>
        <dbReference type="Proteomes" id="UP000288429"/>
    </source>
</evidence>
<gene>
    <name evidence="2" type="ORF">CDV31_001640</name>
</gene>
<proteinExistence type="predicted"/>
<comment type="caution">
    <text evidence="2">The sequence shown here is derived from an EMBL/GenBank/DDBJ whole genome shotgun (WGS) entry which is preliminary data.</text>
</comment>
<organism evidence="2 3">
    <name type="scientific">Fusarium ambrosium</name>
    <dbReference type="NCBI Taxonomy" id="131363"/>
    <lineage>
        <taxon>Eukaryota</taxon>
        <taxon>Fungi</taxon>
        <taxon>Dikarya</taxon>
        <taxon>Ascomycota</taxon>
        <taxon>Pezizomycotina</taxon>
        <taxon>Sordariomycetes</taxon>
        <taxon>Hypocreomycetidae</taxon>
        <taxon>Hypocreales</taxon>
        <taxon>Nectriaceae</taxon>
        <taxon>Fusarium</taxon>
        <taxon>Fusarium solani species complex</taxon>
    </lineage>
</organism>
<dbReference type="AlphaFoldDB" id="A0A428UYZ4"/>
<sequence length="154" mass="17101">MKISAILALGAAILPLASGECNWQDVGTLSKKWRLSTYKSKNCISQTGSWKGSGFGVRCIDIPNNTKSFIFTVGSGYNPLNLEDCTIFFKTKGNCGGEQCTKLIQKREVEGETERKFVRNDDGEWFEELEDGRLVKADLVEDGFEGDQDETEEA</sequence>
<name>A0A428UYZ4_9HYPO</name>
<keyword evidence="1" id="KW-0732">Signal</keyword>
<feature type="signal peptide" evidence="1">
    <location>
        <begin position="1"/>
        <end position="19"/>
    </location>
</feature>
<keyword evidence="3" id="KW-1185">Reference proteome</keyword>
<feature type="chain" id="PRO_5019186535" description="Cyanovirin-N domain-containing protein" evidence="1">
    <location>
        <begin position="20"/>
        <end position="154"/>
    </location>
</feature>
<dbReference type="EMBL" id="NIZV01000012">
    <property type="protein sequence ID" value="RSM19480.1"/>
    <property type="molecule type" value="Genomic_DNA"/>
</dbReference>
<reference evidence="2 3" key="1">
    <citation type="submission" date="2017-06" db="EMBL/GenBank/DDBJ databases">
        <title>Cmopartive genomic analysis of Ambrosia Fusariam Clade fungi.</title>
        <authorList>
            <person name="Stajich J.E."/>
            <person name="Carrillo J."/>
            <person name="Kijimoto T."/>
            <person name="Eskalen A."/>
            <person name="O'Donnell K."/>
            <person name="Kasson M."/>
        </authorList>
    </citation>
    <scope>NUCLEOTIDE SEQUENCE [LARGE SCALE GENOMIC DNA]</scope>
    <source>
        <strain evidence="2 3">NRRL 20438</strain>
    </source>
</reference>
<protein>
    <recommendedName>
        <fullName evidence="4">Cyanovirin-N domain-containing protein</fullName>
    </recommendedName>
</protein>